<comment type="catalytic activity">
    <reaction evidence="2">
        <text>L-glutamine + H2O = L-glutamate + NH4(+)</text>
        <dbReference type="Rhea" id="RHEA:15889"/>
        <dbReference type="ChEBI" id="CHEBI:15377"/>
        <dbReference type="ChEBI" id="CHEBI:28938"/>
        <dbReference type="ChEBI" id="CHEBI:29985"/>
        <dbReference type="ChEBI" id="CHEBI:58359"/>
        <dbReference type="EC" id="3.5.1.2"/>
    </reaction>
</comment>
<dbReference type="PANTHER" id="PTHR21343">
    <property type="entry name" value="DETHIOBIOTIN SYNTHETASE"/>
    <property type="match status" value="1"/>
</dbReference>
<evidence type="ECO:0000256" key="2">
    <source>
        <dbReference type="HAMAP-Rule" id="MF_02213"/>
    </source>
</evidence>
<comment type="subunit">
    <text evidence="2">Forms a heterodimer with MurT.</text>
</comment>
<comment type="pathway">
    <text evidence="2">Cell wall biogenesis; peptidoglycan biosynthesis.</text>
</comment>
<dbReference type="EC" id="3.5.1.2" evidence="2"/>
<dbReference type="InterPro" id="IPR043702">
    <property type="entry name" value="Lipid_II_synth_GatD"/>
</dbReference>
<feature type="domain" description="CobB/CobQ-like glutamine amidotransferase" evidence="3">
    <location>
        <begin position="6"/>
        <end position="206"/>
    </location>
</feature>
<dbReference type="GO" id="GO:0140282">
    <property type="term" value="F:carbon-nitrogen ligase activity on lipid II"/>
    <property type="evidence" value="ECO:0007669"/>
    <property type="project" value="UniProtKB-UniRule"/>
</dbReference>
<keyword evidence="1 2" id="KW-0315">Glutamine amidotransferase</keyword>
<dbReference type="GO" id="GO:0004359">
    <property type="term" value="F:glutaminase activity"/>
    <property type="evidence" value="ECO:0007669"/>
    <property type="project" value="UniProtKB-UniRule"/>
</dbReference>
<dbReference type="HAMAP" id="MF_02213">
    <property type="entry name" value="Lipid_II_synth_GatD"/>
    <property type="match status" value="1"/>
</dbReference>
<keyword evidence="2" id="KW-0436">Ligase</keyword>
<organism evidence="4 5">
    <name type="scientific">Corynebacterium matruchotii</name>
    <dbReference type="NCBI Taxonomy" id="43768"/>
    <lineage>
        <taxon>Bacteria</taxon>
        <taxon>Bacillati</taxon>
        <taxon>Actinomycetota</taxon>
        <taxon>Actinomycetes</taxon>
        <taxon>Mycobacteriales</taxon>
        <taxon>Corynebacteriaceae</taxon>
        <taxon>Corynebacterium</taxon>
    </lineage>
</organism>
<gene>
    <name evidence="4" type="primary">cobQ_1</name>
    <name evidence="2" type="synonym">gatD</name>
    <name evidence="4" type="ORF">NCTC10254_00658</name>
</gene>
<protein>
    <recommendedName>
        <fullName evidence="2">Lipid II isoglutaminyl synthase (glutamine-hydrolyzing) subunit GatD</fullName>
        <ecNumber evidence="2">6.3.5.13</ecNumber>
    </recommendedName>
    <alternativeName>
        <fullName evidence="2">Lipid II isoglutaminyl synthase glutaminase subunit</fullName>
        <ecNumber evidence="2">3.5.1.2</ecNumber>
    </alternativeName>
</protein>
<dbReference type="EC" id="6.3.5.13" evidence="2"/>
<dbReference type="InterPro" id="IPR029062">
    <property type="entry name" value="Class_I_gatase-like"/>
</dbReference>
<evidence type="ECO:0000313" key="5">
    <source>
        <dbReference type="Proteomes" id="UP000249886"/>
    </source>
</evidence>
<dbReference type="GO" id="GO:0008360">
    <property type="term" value="P:regulation of cell shape"/>
    <property type="evidence" value="ECO:0007669"/>
    <property type="project" value="UniProtKB-KW"/>
</dbReference>
<comment type="similarity">
    <text evidence="2">Belongs to the CobB/CobQ family. GatD subfamily.</text>
</comment>
<dbReference type="GO" id="GO:0071555">
    <property type="term" value="P:cell wall organization"/>
    <property type="evidence" value="ECO:0007669"/>
    <property type="project" value="UniProtKB-KW"/>
</dbReference>
<dbReference type="PROSITE" id="PS51274">
    <property type="entry name" value="GATASE_COBBQ"/>
    <property type="match status" value="1"/>
</dbReference>
<dbReference type="GO" id="GO:0009252">
    <property type="term" value="P:peptidoglycan biosynthetic process"/>
    <property type="evidence" value="ECO:0007669"/>
    <property type="project" value="UniProtKB-UniRule"/>
</dbReference>
<keyword evidence="2" id="KW-0961">Cell wall biogenesis/degradation</keyword>
<dbReference type="EMBL" id="UARK01000001">
    <property type="protein sequence ID" value="SPW24287.1"/>
    <property type="molecule type" value="Genomic_DNA"/>
</dbReference>
<feature type="binding site" evidence="2">
    <location>
        <position position="125"/>
    </location>
    <ligand>
        <name>substrate</name>
    </ligand>
</feature>
<keyword evidence="2" id="KW-0378">Hydrolase</keyword>
<sequence length="243" mass="25664">MSTLQIGLVLPDVLGTYGDDGNALVLRQRARMRGFDANIVRIHLGDPIPTSLDVYCLGGGEDTAQILAAEHINTDGGLHKAAAAGRPILAICAGLQVLGESFRADNRMVTGAGLIDATTGSLKKRFIGELQSTPHPNDGGITAGLTEPLTGFGNHFGSSILGSDAKPLGIVTHGVGNSDTEQPTYEGAVQGSIICTYMHGPVLARNPQLADLLLAWALDMPMSELQPLDLPVVDKLRRERLQR</sequence>
<evidence type="ECO:0000313" key="4">
    <source>
        <dbReference type="EMBL" id="SPW24287.1"/>
    </source>
</evidence>
<dbReference type="InterPro" id="IPR011698">
    <property type="entry name" value="GATase_3"/>
</dbReference>
<keyword evidence="2" id="KW-0573">Peptidoglycan synthesis</keyword>
<comment type="function">
    <text evidence="2">The lipid II isoglutaminyl synthase complex catalyzes the formation of alpha-D-isoglutamine in the cell wall lipid II stem peptide. The GatD subunit catalyzes the hydrolysis of glutamine to glutamate and ammonia. The resulting ammonia molecule is channeled to the active site of MurT.</text>
</comment>
<evidence type="ECO:0000256" key="1">
    <source>
        <dbReference type="ARBA" id="ARBA00022962"/>
    </source>
</evidence>
<dbReference type="GO" id="GO:0009236">
    <property type="term" value="P:cobalamin biosynthetic process"/>
    <property type="evidence" value="ECO:0007669"/>
    <property type="project" value="InterPro"/>
</dbReference>
<dbReference type="Gene3D" id="3.40.50.880">
    <property type="match status" value="1"/>
</dbReference>
<dbReference type="InterPro" id="IPR033949">
    <property type="entry name" value="CobQ_GATase1"/>
</dbReference>
<keyword evidence="2" id="KW-0133">Cell shape</keyword>
<name>A0A448TH78_9CORY</name>
<comment type="caution">
    <text evidence="4">The sequence shown here is derived from an EMBL/GenBank/DDBJ whole genome shotgun (WGS) entry which is preliminary data.</text>
</comment>
<dbReference type="CDD" id="cd01750">
    <property type="entry name" value="GATase1_CobQ"/>
    <property type="match status" value="1"/>
</dbReference>
<comment type="catalytic activity">
    <reaction evidence="2">
        <text>beta-D-GlcNAc-(1-&gt;4)-Mur2Ac(oyl-L-Ala-gamma-D-Glu-L-Lys-D-Ala-D-Ala)-di-trans,octa-cis-undecaprenyl diphosphate + L-glutamine + ATP + H2O = beta-D-GlcNAc-(1-&gt;4)-Mur2Ac(oyl-L-Ala-D-isoglutaminyl-L-Lys-D-Ala-D-Ala)-di-trans,octa-cis-undecaprenyl diphosphate + L-glutamate + ADP + phosphate + H(+)</text>
        <dbReference type="Rhea" id="RHEA:57928"/>
        <dbReference type="ChEBI" id="CHEBI:15377"/>
        <dbReference type="ChEBI" id="CHEBI:15378"/>
        <dbReference type="ChEBI" id="CHEBI:29985"/>
        <dbReference type="ChEBI" id="CHEBI:30616"/>
        <dbReference type="ChEBI" id="CHEBI:43474"/>
        <dbReference type="ChEBI" id="CHEBI:58359"/>
        <dbReference type="ChEBI" id="CHEBI:60033"/>
        <dbReference type="ChEBI" id="CHEBI:62233"/>
        <dbReference type="ChEBI" id="CHEBI:456216"/>
        <dbReference type="EC" id="6.3.5.13"/>
    </reaction>
</comment>
<dbReference type="PANTHER" id="PTHR21343:SF9">
    <property type="entry name" value="LIPID II ISOGLUTAMINYL SYNTHASE (GLUTAMINE-HYDROLYZING) SUBUNIT GATD"/>
    <property type="match status" value="1"/>
</dbReference>
<dbReference type="RefSeq" id="WP_005524715.1">
    <property type="nucleotide sequence ID" value="NZ_CAJPQJ010000038.1"/>
</dbReference>
<reference evidence="4 5" key="1">
    <citation type="submission" date="2018-06" db="EMBL/GenBank/DDBJ databases">
        <authorList>
            <consortium name="Pathogen Informatics"/>
            <person name="Doyle S."/>
        </authorList>
    </citation>
    <scope>NUCLEOTIDE SEQUENCE [LARGE SCALE GENOMIC DNA]</scope>
    <source>
        <strain evidence="4 5">NCTC10254</strain>
    </source>
</reference>
<dbReference type="GeneID" id="84572925"/>
<accession>A0A448TH78</accession>
<dbReference type="UniPathway" id="UPA00219"/>
<feature type="active site" description="Nucleophile" evidence="2">
    <location>
        <position position="92"/>
    </location>
</feature>
<feature type="active site" evidence="2">
    <location>
        <position position="199"/>
    </location>
</feature>
<evidence type="ECO:0000259" key="3">
    <source>
        <dbReference type="Pfam" id="PF07685"/>
    </source>
</evidence>
<proteinExistence type="inferred from homology"/>
<dbReference type="AlphaFoldDB" id="A0A448TH78"/>
<dbReference type="Pfam" id="PF07685">
    <property type="entry name" value="GATase_3"/>
    <property type="match status" value="1"/>
</dbReference>
<dbReference type="SUPFAM" id="SSF52317">
    <property type="entry name" value="Class I glutamine amidotransferase-like"/>
    <property type="match status" value="1"/>
</dbReference>
<dbReference type="Proteomes" id="UP000249886">
    <property type="component" value="Unassembled WGS sequence"/>
</dbReference>